<dbReference type="Gene3D" id="1.25.40.20">
    <property type="entry name" value="Ankyrin repeat-containing domain"/>
    <property type="match status" value="1"/>
</dbReference>
<name>A0ABM1B042_LIMPO</name>
<proteinExistence type="predicted"/>
<feature type="compositionally biased region" description="Polar residues" evidence="8">
    <location>
        <begin position="1"/>
        <end position="26"/>
    </location>
</feature>
<dbReference type="Gene3D" id="2.20.110.10">
    <property type="entry name" value="Histone H3 K4-specific methyltransferase SET7/9 N-terminal domain"/>
    <property type="match status" value="1"/>
</dbReference>
<dbReference type="PANTHER" id="PTHR15897">
    <property type="entry name" value="ANKYRIN REPEAT AND MYND DOMAIN PROTEIN 1"/>
    <property type="match status" value="1"/>
</dbReference>
<dbReference type="SUPFAM" id="SSF48403">
    <property type="entry name" value="Ankyrin repeat"/>
    <property type="match status" value="1"/>
</dbReference>
<dbReference type="InterPro" id="IPR036770">
    <property type="entry name" value="Ankyrin_rpt-contain_sf"/>
</dbReference>
<dbReference type="RefSeq" id="XP_013772039.1">
    <property type="nucleotide sequence ID" value="XM_013916585.1"/>
</dbReference>
<dbReference type="InterPro" id="IPR002110">
    <property type="entry name" value="Ankyrin_rpt"/>
</dbReference>
<dbReference type="PROSITE" id="PS50088">
    <property type="entry name" value="ANK_REPEAT"/>
    <property type="match status" value="1"/>
</dbReference>
<organism evidence="9 10">
    <name type="scientific">Limulus polyphemus</name>
    <name type="common">Atlantic horseshoe crab</name>
    <dbReference type="NCBI Taxonomy" id="6850"/>
    <lineage>
        <taxon>Eukaryota</taxon>
        <taxon>Metazoa</taxon>
        <taxon>Ecdysozoa</taxon>
        <taxon>Arthropoda</taxon>
        <taxon>Chelicerata</taxon>
        <taxon>Merostomata</taxon>
        <taxon>Xiphosura</taxon>
        <taxon>Limulidae</taxon>
        <taxon>Limulus</taxon>
    </lineage>
</organism>
<evidence type="ECO:0000256" key="8">
    <source>
        <dbReference type="SAM" id="MobiDB-lite"/>
    </source>
</evidence>
<keyword evidence="5" id="KW-0800">Toxin</keyword>
<comment type="subcellular location">
    <subcellularLocation>
        <location evidence="1">Target cell membrane</location>
    </subcellularLocation>
</comment>
<evidence type="ECO:0000256" key="1">
    <source>
        <dbReference type="ARBA" id="ARBA00004175"/>
    </source>
</evidence>
<dbReference type="GeneID" id="106457192"/>
<dbReference type="PROSITE" id="PS50297">
    <property type="entry name" value="ANK_REP_REGION"/>
    <property type="match status" value="1"/>
</dbReference>
<feature type="repeat" description="ANK" evidence="7">
    <location>
        <begin position="262"/>
        <end position="294"/>
    </location>
</feature>
<evidence type="ECO:0000256" key="4">
    <source>
        <dbReference type="ARBA" id="ARBA00022737"/>
    </source>
</evidence>
<dbReference type="SMART" id="SM00698">
    <property type="entry name" value="MORN"/>
    <property type="match status" value="3"/>
</dbReference>
<dbReference type="InterPro" id="IPR053064">
    <property type="entry name" value="Ankyrin-MYND_domain-protein"/>
</dbReference>
<keyword evidence="9" id="KW-1185">Reference proteome</keyword>
<evidence type="ECO:0000256" key="3">
    <source>
        <dbReference type="ARBA" id="ARBA00022537"/>
    </source>
</evidence>
<keyword evidence="5" id="KW-0528">Neurotoxin</keyword>
<keyword evidence="4" id="KW-0677">Repeat</keyword>
<evidence type="ECO:0000313" key="10">
    <source>
        <dbReference type="RefSeq" id="XP_013772039.1"/>
    </source>
</evidence>
<keyword evidence="5" id="KW-0638">Presynaptic neurotoxin</keyword>
<dbReference type="PANTHER" id="PTHR15897:SF2">
    <property type="entry name" value="ANKYRIN REPEAT AND MYND DOMAIN-CONTAINING PROTEIN 1"/>
    <property type="match status" value="1"/>
</dbReference>
<keyword evidence="7" id="KW-0040">ANK repeat</keyword>
<gene>
    <name evidence="10" type="primary">LOC106457192</name>
</gene>
<keyword evidence="6" id="KW-1053">Target membrane</keyword>
<dbReference type="InterPro" id="IPR003409">
    <property type="entry name" value="MORN"/>
</dbReference>
<evidence type="ECO:0000256" key="6">
    <source>
        <dbReference type="ARBA" id="ARBA00023298"/>
    </source>
</evidence>
<dbReference type="SUPFAM" id="SSF82185">
    <property type="entry name" value="Histone H3 K4-specific methyltransferase SET7/9 N-terminal domain"/>
    <property type="match status" value="1"/>
</dbReference>
<keyword evidence="3" id="KW-1052">Target cell membrane</keyword>
<evidence type="ECO:0000313" key="9">
    <source>
        <dbReference type="Proteomes" id="UP000694941"/>
    </source>
</evidence>
<dbReference type="Pfam" id="PF02493">
    <property type="entry name" value="MORN"/>
    <property type="match status" value="3"/>
</dbReference>
<sequence>MSTTSITNKSSTGGKNETQASQSVNNHKTEEEDNNVPEKLMWSNGETYEGTLFRGCLHGYGRYNWADDSTYEGMFYMDSKEGYGTLCFQNGSKFQGLFKDGEYYGPGVFSYPDHFQEVGIWKYNKLYRLCSCEIHQDFVREMLLVAQRISDFRKKEKLQITPTKGIDLLWEGGNSHVSEKQIPNCLKLSLMTQDENQPLSSEDLVGFNVSQVLKGCRRGFGKPGLVENSCKTFLLAASEGNIHRVRSLFLKNSIDVDIADNSGVTGLILSAVNGWDKVVHFLLDHGADINHLTDTNLTALSACLMLLYPQISILFPVESCRFFETSTPLLKQPKSSCSLVSHEDLQGYFSKECYPYVPHQTSANSFALKEEKYISREKLQNQSFSSLYLHKEESELSNEENVSVPKLQNQSSGNLHLLKEENKVSHEGNDAYVSENLFSKNTLSGNSISTSEEDIMSTSDGMSHNNQGSCKKEICNPSDATVASLGSPKLFNSSVITSSTKDEDVALHHSDERHFSKSGISQTLSTTSFPMISPENNDQNLNYEAYTNLKRSHSSTFSFNTSKVENMYMADEQILR</sequence>
<dbReference type="Proteomes" id="UP000694941">
    <property type="component" value="Unplaced"/>
</dbReference>
<evidence type="ECO:0000256" key="2">
    <source>
        <dbReference type="ARBA" id="ARBA00022483"/>
    </source>
</evidence>
<protein>
    <submittedName>
        <fullName evidence="10">Ankyrin repeat and MYND domain-containing protein 1-like</fullName>
    </submittedName>
</protein>
<keyword evidence="2" id="KW-0268">Exocytosis</keyword>
<reference evidence="10" key="1">
    <citation type="submission" date="2025-08" db="UniProtKB">
        <authorList>
            <consortium name="RefSeq"/>
        </authorList>
    </citation>
    <scope>IDENTIFICATION</scope>
    <source>
        <tissue evidence="10">Muscle</tissue>
    </source>
</reference>
<dbReference type="Pfam" id="PF12796">
    <property type="entry name" value="Ank_2"/>
    <property type="match status" value="1"/>
</dbReference>
<accession>A0ABM1B042</accession>
<keyword evidence="6" id="KW-0472">Membrane</keyword>
<evidence type="ECO:0000256" key="5">
    <source>
        <dbReference type="ARBA" id="ARBA00023028"/>
    </source>
</evidence>
<evidence type="ECO:0000256" key="7">
    <source>
        <dbReference type="PROSITE-ProRule" id="PRU00023"/>
    </source>
</evidence>
<feature type="region of interest" description="Disordered" evidence="8">
    <location>
        <begin position="1"/>
        <end position="40"/>
    </location>
</feature>